<dbReference type="InterPro" id="IPR000524">
    <property type="entry name" value="Tscrpt_reg_HTH_GntR"/>
</dbReference>
<gene>
    <name evidence="5" type="ORF">ACFSXZ_02830</name>
</gene>
<sequence length="225" mass="25007">MGEGQAPSVRTYESLRRAVLHGEFRPGQALKPHDLAAERGVSLAVVRESLLRLAGEGLAERLPNRGFVVPQADDERWQMIAQARTVVEPAMLRMSIANGDLEWETRVRAAHHRLARTPPYEHDDDPHFSDAWAAAHHEFHRALLDACGNDVLLDTFERLWTASELARRWSAAGNRDRDAVAEHLRLEQLALGRQSEEGAEALAAHVSDTAAVLSPPHVENRNAAH</sequence>
<dbReference type="InterPro" id="IPR011711">
    <property type="entry name" value="GntR_C"/>
</dbReference>
<dbReference type="InterPro" id="IPR008920">
    <property type="entry name" value="TF_FadR/GntR_C"/>
</dbReference>
<evidence type="ECO:0000259" key="4">
    <source>
        <dbReference type="PROSITE" id="PS50949"/>
    </source>
</evidence>
<dbReference type="InterPro" id="IPR036390">
    <property type="entry name" value="WH_DNA-bd_sf"/>
</dbReference>
<feature type="domain" description="HTH gntR-type" evidence="4">
    <location>
        <begin position="5"/>
        <end position="72"/>
    </location>
</feature>
<dbReference type="Gene3D" id="1.10.10.10">
    <property type="entry name" value="Winged helix-like DNA-binding domain superfamily/Winged helix DNA-binding domain"/>
    <property type="match status" value="1"/>
</dbReference>
<reference evidence="6" key="1">
    <citation type="journal article" date="2019" name="Int. J. Syst. Evol. Microbiol.">
        <title>The Global Catalogue of Microorganisms (GCM) 10K type strain sequencing project: providing services to taxonomists for standard genome sequencing and annotation.</title>
        <authorList>
            <consortium name="The Broad Institute Genomics Platform"/>
            <consortium name="The Broad Institute Genome Sequencing Center for Infectious Disease"/>
            <person name="Wu L."/>
            <person name="Ma J."/>
        </authorList>
    </citation>
    <scope>NUCLEOTIDE SEQUENCE [LARGE SCALE GENOMIC DNA]</scope>
    <source>
        <strain evidence="6">CGMCC 4.7645</strain>
    </source>
</reference>
<dbReference type="SUPFAM" id="SSF46785">
    <property type="entry name" value="Winged helix' DNA-binding domain"/>
    <property type="match status" value="1"/>
</dbReference>
<evidence type="ECO:0000256" key="3">
    <source>
        <dbReference type="ARBA" id="ARBA00023163"/>
    </source>
</evidence>
<dbReference type="InterPro" id="IPR036388">
    <property type="entry name" value="WH-like_DNA-bd_sf"/>
</dbReference>
<dbReference type="Pfam" id="PF00392">
    <property type="entry name" value="GntR"/>
    <property type="match status" value="1"/>
</dbReference>
<evidence type="ECO:0000256" key="1">
    <source>
        <dbReference type="ARBA" id="ARBA00023015"/>
    </source>
</evidence>
<evidence type="ECO:0000313" key="6">
    <source>
        <dbReference type="Proteomes" id="UP001597417"/>
    </source>
</evidence>
<dbReference type="PANTHER" id="PTHR43537">
    <property type="entry name" value="TRANSCRIPTIONAL REGULATOR, GNTR FAMILY"/>
    <property type="match status" value="1"/>
</dbReference>
<keyword evidence="6" id="KW-1185">Reference proteome</keyword>
<dbReference type="SMART" id="SM00345">
    <property type="entry name" value="HTH_GNTR"/>
    <property type="match status" value="1"/>
</dbReference>
<comment type="caution">
    <text evidence="5">The sequence shown here is derived from an EMBL/GenBank/DDBJ whole genome shotgun (WGS) entry which is preliminary data.</text>
</comment>
<keyword evidence="3" id="KW-0804">Transcription</keyword>
<evidence type="ECO:0000313" key="5">
    <source>
        <dbReference type="EMBL" id="MFD2415256.1"/>
    </source>
</evidence>
<dbReference type="SMART" id="SM00895">
    <property type="entry name" value="FCD"/>
    <property type="match status" value="1"/>
</dbReference>
<proteinExistence type="predicted"/>
<dbReference type="CDD" id="cd07377">
    <property type="entry name" value="WHTH_GntR"/>
    <property type="match status" value="1"/>
</dbReference>
<accession>A0ABW5FMK6</accession>
<protein>
    <submittedName>
        <fullName evidence="5">GntR family transcriptional regulator</fullName>
    </submittedName>
</protein>
<dbReference type="Gene3D" id="1.20.120.530">
    <property type="entry name" value="GntR ligand-binding domain-like"/>
    <property type="match status" value="1"/>
</dbReference>
<name>A0ABW5FMK6_9PSEU</name>
<organism evidence="5 6">
    <name type="scientific">Amycolatopsis pigmentata</name>
    <dbReference type="NCBI Taxonomy" id="450801"/>
    <lineage>
        <taxon>Bacteria</taxon>
        <taxon>Bacillati</taxon>
        <taxon>Actinomycetota</taxon>
        <taxon>Actinomycetes</taxon>
        <taxon>Pseudonocardiales</taxon>
        <taxon>Pseudonocardiaceae</taxon>
        <taxon>Amycolatopsis</taxon>
    </lineage>
</organism>
<evidence type="ECO:0000256" key="2">
    <source>
        <dbReference type="ARBA" id="ARBA00023125"/>
    </source>
</evidence>
<dbReference type="EMBL" id="JBHUKR010000004">
    <property type="protein sequence ID" value="MFD2415256.1"/>
    <property type="molecule type" value="Genomic_DNA"/>
</dbReference>
<dbReference type="PANTHER" id="PTHR43537:SF24">
    <property type="entry name" value="GLUCONATE OPERON TRANSCRIPTIONAL REPRESSOR"/>
    <property type="match status" value="1"/>
</dbReference>
<keyword evidence="1" id="KW-0805">Transcription regulation</keyword>
<dbReference type="Proteomes" id="UP001597417">
    <property type="component" value="Unassembled WGS sequence"/>
</dbReference>
<keyword evidence="2" id="KW-0238">DNA-binding</keyword>
<dbReference type="Pfam" id="PF07729">
    <property type="entry name" value="FCD"/>
    <property type="match status" value="1"/>
</dbReference>
<dbReference type="RefSeq" id="WP_378260898.1">
    <property type="nucleotide sequence ID" value="NZ_JBHUKR010000004.1"/>
</dbReference>
<dbReference type="PROSITE" id="PS50949">
    <property type="entry name" value="HTH_GNTR"/>
    <property type="match status" value="1"/>
</dbReference>
<dbReference type="SUPFAM" id="SSF48008">
    <property type="entry name" value="GntR ligand-binding domain-like"/>
    <property type="match status" value="1"/>
</dbReference>